<accession>A0ACC0W8K3</accession>
<protein>
    <submittedName>
        <fullName evidence="1">Uncharacterized protein</fullName>
    </submittedName>
</protein>
<reference evidence="1 2" key="1">
    <citation type="journal article" date="2022" name="bioRxiv">
        <title>The genome of the oomycete Peronosclerospora sorghi, a cosmopolitan pathogen of maize and sorghum, is inflated with dispersed pseudogenes.</title>
        <authorList>
            <person name="Fletcher K."/>
            <person name="Martin F."/>
            <person name="Isakeit T."/>
            <person name="Cavanaugh K."/>
            <person name="Magill C."/>
            <person name="Michelmore R."/>
        </authorList>
    </citation>
    <scope>NUCLEOTIDE SEQUENCE [LARGE SCALE GENOMIC DNA]</scope>
    <source>
        <strain evidence="1">P6</strain>
    </source>
</reference>
<sequence>MCLQEKLMEYELSLQSQTTRDKSKPPEPIYDLFFFSSKDDKELSRARRKLLLENRRSRFEVAANSVISAPHRTTDGAWRSVRHIDLRIREEEQRHAGEEASNIGVYTPNDLSVVERMLVHLHVKDRDLIYIAEKRLADSAAPDQQQAAYQRQEIQERPFVKIGTVLDALTWTFDLISSPRPRFLRSLAAFASDDNDIAALLAPQTAEAIRIERPHQLFTVADVFDRFPSVRLSFADFFQIAPPNSPRYYTISSSRRFISDIVSITLGLRKVDALPLPRCSSYLAMLKPGEFVRASFYQSSFVFPLHDHRPVMLISAGTGIAPFRAFLQDLQLESDSSLHQHRPAYFFYGCRAANVDFLYAHELKHALDSGVLDQLHVAFSDDSKEPKRYVQDALLDERELVARHLLVDEGYVYVCGSLTMGRAVKKAISAALLRHPEFSGGAILTKEDADRVVTQKLAGHFIITEFW</sequence>
<organism evidence="1 2">
    <name type="scientific">Peronosclerospora sorghi</name>
    <dbReference type="NCBI Taxonomy" id="230839"/>
    <lineage>
        <taxon>Eukaryota</taxon>
        <taxon>Sar</taxon>
        <taxon>Stramenopiles</taxon>
        <taxon>Oomycota</taxon>
        <taxon>Peronosporomycetes</taxon>
        <taxon>Peronosporales</taxon>
        <taxon>Peronosporaceae</taxon>
        <taxon>Peronosclerospora</taxon>
    </lineage>
</organism>
<dbReference type="EMBL" id="CM047582">
    <property type="protein sequence ID" value="KAI9914268.1"/>
    <property type="molecule type" value="Genomic_DNA"/>
</dbReference>
<comment type="caution">
    <text evidence="1">The sequence shown here is derived from an EMBL/GenBank/DDBJ whole genome shotgun (WGS) entry which is preliminary data.</text>
</comment>
<evidence type="ECO:0000313" key="1">
    <source>
        <dbReference type="EMBL" id="KAI9914268.1"/>
    </source>
</evidence>
<evidence type="ECO:0000313" key="2">
    <source>
        <dbReference type="Proteomes" id="UP001163321"/>
    </source>
</evidence>
<name>A0ACC0W8K3_9STRA</name>
<gene>
    <name evidence="1" type="ORF">PsorP6_008442</name>
</gene>
<dbReference type="Proteomes" id="UP001163321">
    <property type="component" value="Chromosome 3"/>
</dbReference>
<keyword evidence="2" id="KW-1185">Reference proteome</keyword>
<proteinExistence type="predicted"/>